<dbReference type="Gene3D" id="3.30.1580.10">
    <property type="entry name" value="Head-to-tail joining protein W"/>
    <property type="match status" value="1"/>
</dbReference>
<protein>
    <submittedName>
        <fullName evidence="1">Phage tail protein</fullName>
    </submittedName>
</protein>
<proteinExistence type="predicted"/>
<dbReference type="Pfam" id="PF02831">
    <property type="entry name" value="gpW"/>
    <property type="match status" value="1"/>
</dbReference>
<evidence type="ECO:0000313" key="2">
    <source>
        <dbReference type="Proteomes" id="UP000663946"/>
    </source>
</evidence>
<reference evidence="1" key="1">
    <citation type="submission" date="2020-02" db="EMBL/GenBank/DDBJ databases">
        <title>Unexpected conservation and global transmission of agrobacterial virulence plasmids.</title>
        <authorList>
            <person name="Weisberg A.J."/>
            <person name="Davis E.W. II"/>
            <person name="Tabima J.R."/>
            <person name="Belcher M.S."/>
            <person name="Miller M."/>
            <person name="Kuo C.-H."/>
            <person name="Loper J.E."/>
            <person name="Grunwald N.J."/>
            <person name="Putnam M.L."/>
            <person name="Chang J.H."/>
        </authorList>
    </citation>
    <scope>NUCLEOTIDE SEQUENCE</scope>
    <source>
        <strain evidence="1">Q15/94</strain>
    </source>
</reference>
<dbReference type="Proteomes" id="UP000663946">
    <property type="component" value="Chromosome 1"/>
</dbReference>
<accession>A0AAJ4T8U6</accession>
<dbReference type="AlphaFoldDB" id="A0AAJ4T8U6"/>
<dbReference type="InterPro" id="IPR004174">
    <property type="entry name" value="GpW"/>
</dbReference>
<dbReference type="RefSeq" id="WP_333721814.1">
    <property type="nucleotide sequence ID" value="NZ_CP049216.1"/>
</dbReference>
<dbReference type="SUPFAM" id="SSF64210">
    <property type="entry name" value="Head-to-tail joining protein W, gpW"/>
    <property type="match status" value="1"/>
</dbReference>
<evidence type="ECO:0000313" key="1">
    <source>
        <dbReference type="EMBL" id="QTG12345.1"/>
    </source>
</evidence>
<gene>
    <name evidence="1" type="ORF">G6M86_03410</name>
</gene>
<name>A0AAJ4T8U6_AGRTU</name>
<sequence>MTLQERIADAKAALHDLMTGRRVRVVVDQNGERVEYSAANRADLSAYIAMLEAELSTRTKAVGAMRLWF</sequence>
<dbReference type="InterPro" id="IPR036626">
    <property type="entry name" value="GpW_sf"/>
</dbReference>
<dbReference type="EMBL" id="CP049216">
    <property type="protein sequence ID" value="QTG12345.1"/>
    <property type="molecule type" value="Genomic_DNA"/>
</dbReference>
<organism evidence="1 2">
    <name type="scientific">Agrobacterium tumefaciens</name>
    <dbReference type="NCBI Taxonomy" id="358"/>
    <lineage>
        <taxon>Bacteria</taxon>
        <taxon>Pseudomonadati</taxon>
        <taxon>Pseudomonadota</taxon>
        <taxon>Alphaproteobacteria</taxon>
        <taxon>Hyphomicrobiales</taxon>
        <taxon>Rhizobiaceae</taxon>
        <taxon>Rhizobium/Agrobacterium group</taxon>
        <taxon>Agrobacterium</taxon>
        <taxon>Agrobacterium tumefaciens complex</taxon>
    </lineage>
</organism>
<dbReference type="GO" id="GO:0019058">
    <property type="term" value="P:viral life cycle"/>
    <property type="evidence" value="ECO:0007669"/>
    <property type="project" value="InterPro"/>
</dbReference>